<accession>A0ABM8IZ54</accession>
<dbReference type="EMBL" id="AP028907">
    <property type="protein sequence ID" value="BES81933.1"/>
    <property type="molecule type" value="Genomic_DNA"/>
</dbReference>
<reference evidence="1 2" key="1">
    <citation type="submission" date="2023-09" db="EMBL/GenBank/DDBJ databases">
        <title>Pyrofollis japonicus gen. nov. sp. nov., a novel member of the family Pyrodictiaceae isolated from the Iheya North hydrothermal field.</title>
        <authorList>
            <person name="Miyazaki U."/>
            <person name="Sanari M."/>
            <person name="Tame A."/>
            <person name="Kitajima M."/>
            <person name="Okamoto A."/>
            <person name="Sawayama S."/>
            <person name="Miyazaki J."/>
            <person name="Takai K."/>
            <person name="Nakagawa S."/>
        </authorList>
    </citation>
    <scope>NUCLEOTIDE SEQUENCE [LARGE SCALE GENOMIC DNA]</scope>
    <source>
        <strain evidence="1 2">AV2</strain>
    </source>
</reference>
<evidence type="ECO:0000313" key="1">
    <source>
        <dbReference type="EMBL" id="BES81933.1"/>
    </source>
</evidence>
<organism evidence="1 2">
    <name type="scientific">Pyrodictium abyssi</name>
    <dbReference type="NCBI Taxonomy" id="54256"/>
    <lineage>
        <taxon>Archaea</taxon>
        <taxon>Thermoproteota</taxon>
        <taxon>Thermoprotei</taxon>
        <taxon>Desulfurococcales</taxon>
        <taxon>Pyrodictiaceae</taxon>
        <taxon>Pyrodictium</taxon>
    </lineage>
</organism>
<sequence length="57" mass="6254">MDQPVIVVRGRLARRVWEEAGRLGVSVDEYVAELLSQGLDPKDKALEYVEAATALLG</sequence>
<protein>
    <submittedName>
        <fullName evidence="1">Uncharacterized protein</fullName>
    </submittedName>
</protein>
<evidence type="ECO:0000313" key="2">
    <source>
        <dbReference type="Proteomes" id="UP001341135"/>
    </source>
</evidence>
<proteinExistence type="predicted"/>
<dbReference type="RefSeq" id="WP_338248769.1">
    <property type="nucleotide sequence ID" value="NZ_AP028907.1"/>
</dbReference>
<name>A0ABM8IZ54_9CREN</name>
<dbReference type="Proteomes" id="UP001341135">
    <property type="component" value="Chromosome"/>
</dbReference>
<gene>
    <name evidence="1" type="ORF">PABY_15000</name>
</gene>
<keyword evidence="2" id="KW-1185">Reference proteome</keyword>
<dbReference type="GeneID" id="89289511"/>